<dbReference type="InParanoid" id="T1F5D8"/>
<reference evidence="2 4" key="2">
    <citation type="journal article" date="2013" name="Nature">
        <title>Insights into bilaterian evolution from three spiralian genomes.</title>
        <authorList>
            <person name="Simakov O."/>
            <person name="Marletaz F."/>
            <person name="Cho S.J."/>
            <person name="Edsinger-Gonzales E."/>
            <person name="Havlak P."/>
            <person name="Hellsten U."/>
            <person name="Kuo D.H."/>
            <person name="Larsson T."/>
            <person name="Lv J."/>
            <person name="Arendt D."/>
            <person name="Savage R."/>
            <person name="Osoegawa K."/>
            <person name="de Jong P."/>
            <person name="Grimwood J."/>
            <person name="Chapman J.A."/>
            <person name="Shapiro H."/>
            <person name="Aerts A."/>
            <person name="Otillar R.P."/>
            <person name="Terry A.Y."/>
            <person name="Boore J.L."/>
            <person name="Grigoriev I.V."/>
            <person name="Lindberg D.R."/>
            <person name="Seaver E.C."/>
            <person name="Weisblat D.A."/>
            <person name="Putnam N.H."/>
            <person name="Rokhsar D.S."/>
        </authorList>
    </citation>
    <scope>NUCLEOTIDE SEQUENCE</scope>
</reference>
<protein>
    <submittedName>
        <fullName evidence="2 3">Uncharacterized protein</fullName>
    </submittedName>
</protein>
<evidence type="ECO:0000313" key="2">
    <source>
        <dbReference type="EMBL" id="ESO04807.1"/>
    </source>
</evidence>
<reference evidence="3" key="3">
    <citation type="submission" date="2015-06" db="UniProtKB">
        <authorList>
            <consortium name="EnsemblMetazoa"/>
        </authorList>
    </citation>
    <scope>IDENTIFICATION</scope>
</reference>
<gene>
    <name evidence="3" type="primary">20204037</name>
    <name evidence="2" type="ORF">HELRODRAFT_172482</name>
</gene>
<dbReference type="EMBL" id="AMQM01004234">
    <property type="status" value="NOT_ANNOTATED_CDS"/>
    <property type="molecule type" value="Genomic_DNA"/>
</dbReference>
<dbReference type="Proteomes" id="UP000015101">
    <property type="component" value="Unassembled WGS sequence"/>
</dbReference>
<keyword evidence="4" id="KW-1185">Reference proteome</keyword>
<sequence length="139" mass="16210">MKIHANLLSTTVYNATQTCLCFISISLQLQYEFPSVIFIIITLYISACDRRQFFLSQEKIFLKILGAMIRMKEEGEAQGHLEDLLEPLGDLLEPLMCTLRYLSWEVLIYQLYLFSLTYCMICQLSCFVNPIRRFLEIGC</sequence>
<feature type="transmembrane region" description="Helical" evidence="1">
    <location>
        <begin position="106"/>
        <end position="128"/>
    </location>
</feature>
<reference evidence="4" key="1">
    <citation type="submission" date="2012-12" db="EMBL/GenBank/DDBJ databases">
        <authorList>
            <person name="Hellsten U."/>
            <person name="Grimwood J."/>
            <person name="Chapman J.A."/>
            <person name="Shapiro H."/>
            <person name="Aerts A."/>
            <person name="Otillar R.P."/>
            <person name="Terry A.Y."/>
            <person name="Boore J.L."/>
            <person name="Simakov O."/>
            <person name="Marletaz F."/>
            <person name="Cho S.-J."/>
            <person name="Edsinger-Gonzales E."/>
            <person name="Havlak P."/>
            <person name="Kuo D.-H."/>
            <person name="Larsson T."/>
            <person name="Lv J."/>
            <person name="Arendt D."/>
            <person name="Savage R."/>
            <person name="Osoegawa K."/>
            <person name="de Jong P."/>
            <person name="Lindberg D.R."/>
            <person name="Seaver E.C."/>
            <person name="Weisblat D.A."/>
            <person name="Putnam N.H."/>
            <person name="Grigoriev I.V."/>
            <person name="Rokhsar D.S."/>
        </authorList>
    </citation>
    <scope>NUCLEOTIDE SEQUENCE</scope>
</reference>
<organism evidence="3 4">
    <name type="scientific">Helobdella robusta</name>
    <name type="common">Californian leech</name>
    <dbReference type="NCBI Taxonomy" id="6412"/>
    <lineage>
        <taxon>Eukaryota</taxon>
        <taxon>Metazoa</taxon>
        <taxon>Spiralia</taxon>
        <taxon>Lophotrochozoa</taxon>
        <taxon>Annelida</taxon>
        <taxon>Clitellata</taxon>
        <taxon>Hirudinea</taxon>
        <taxon>Rhynchobdellida</taxon>
        <taxon>Glossiphoniidae</taxon>
        <taxon>Helobdella</taxon>
    </lineage>
</organism>
<proteinExistence type="predicted"/>
<dbReference type="RefSeq" id="XP_009017386.1">
    <property type="nucleotide sequence ID" value="XM_009019138.1"/>
</dbReference>
<keyword evidence="1" id="KW-0812">Transmembrane</keyword>
<evidence type="ECO:0000256" key="1">
    <source>
        <dbReference type="SAM" id="Phobius"/>
    </source>
</evidence>
<dbReference type="EnsemblMetazoa" id="HelroT172482">
    <property type="protein sequence ID" value="HelroP172482"/>
    <property type="gene ID" value="HelroG172482"/>
</dbReference>
<accession>T1F5D8</accession>
<dbReference type="CTD" id="20204037"/>
<evidence type="ECO:0000313" key="4">
    <source>
        <dbReference type="Proteomes" id="UP000015101"/>
    </source>
</evidence>
<keyword evidence="1" id="KW-1133">Transmembrane helix</keyword>
<evidence type="ECO:0000313" key="3">
    <source>
        <dbReference type="EnsemblMetazoa" id="HelroP172482"/>
    </source>
</evidence>
<dbReference type="HOGENOM" id="CLU_1847302_0_0_1"/>
<dbReference type="AlphaFoldDB" id="T1F5D8"/>
<keyword evidence="1" id="KW-0472">Membrane</keyword>
<name>T1F5D8_HELRO</name>
<dbReference type="EMBL" id="KB096457">
    <property type="protein sequence ID" value="ESO04807.1"/>
    <property type="molecule type" value="Genomic_DNA"/>
</dbReference>
<dbReference type="GeneID" id="20204037"/>
<dbReference type="KEGG" id="hro:HELRODRAFT_172482"/>